<evidence type="ECO:0000259" key="4">
    <source>
        <dbReference type="PROSITE" id="PS01124"/>
    </source>
</evidence>
<comment type="caution">
    <text evidence="5">The sequence shown here is derived from an EMBL/GenBank/DDBJ whole genome shotgun (WGS) entry which is preliminary data.</text>
</comment>
<evidence type="ECO:0000313" key="6">
    <source>
        <dbReference type="Proteomes" id="UP001651880"/>
    </source>
</evidence>
<keyword evidence="2" id="KW-0238">DNA-binding</keyword>
<dbReference type="PANTHER" id="PTHR43280">
    <property type="entry name" value="ARAC-FAMILY TRANSCRIPTIONAL REGULATOR"/>
    <property type="match status" value="1"/>
</dbReference>
<dbReference type="InterPro" id="IPR018060">
    <property type="entry name" value="HTH_AraC"/>
</dbReference>
<dbReference type="SUPFAM" id="SSF51011">
    <property type="entry name" value="Glycosyl hydrolase domain"/>
    <property type="match status" value="1"/>
</dbReference>
<dbReference type="Pfam" id="PF12833">
    <property type="entry name" value="HTH_18"/>
    <property type="match status" value="1"/>
</dbReference>
<dbReference type="InterPro" id="IPR013096">
    <property type="entry name" value="Cupin_2"/>
</dbReference>
<reference evidence="5 6" key="1">
    <citation type="submission" date="2021-10" db="EMBL/GenBank/DDBJ databases">
        <title>Lutispora strain m25 sp. nov., a thermophilic, non-spore-forming bacterium isolated from a lab-scale methanogenic bioreactor digesting anaerobic sludge.</title>
        <authorList>
            <person name="El Houari A."/>
            <person name="Mcdonald J."/>
        </authorList>
    </citation>
    <scope>NUCLEOTIDE SEQUENCE [LARGE SCALE GENOMIC DNA]</scope>
    <source>
        <strain evidence="6">m25</strain>
    </source>
</reference>
<keyword evidence="6" id="KW-1185">Reference proteome</keyword>
<evidence type="ECO:0000256" key="2">
    <source>
        <dbReference type="ARBA" id="ARBA00023125"/>
    </source>
</evidence>
<organism evidence="5 6">
    <name type="scientific">Lutispora saccharofermentans</name>
    <dbReference type="NCBI Taxonomy" id="3024236"/>
    <lineage>
        <taxon>Bacteria</taxon>
        <taxon>Bacillati</taxon>
        <taxon>Bacillota</taxon>
        <taxon>Clostridia</taxon>
        <taxon>Lutisporales</taxon>
        <taxon>Lutisporaceae</taxon>
        <taxon>Lutispora</taxon>
    </lineage>
</organism>
<evidence type="ECO:0000313" key="5">
    <source>
        <dbReference type="EMBL" id="MCQ1529324.1"/>
    </source>
</evidence>
<name>A0ABT1NFF9_9FIRM</name>
<gene>
    <name evidence="5" type="ORF">LJD61_07130</name>
</gene>
<dbReference type="PROSITE" id="PS01124">
    <property type="entry name" value="HTH_ARAC_FAMILY_2"/>
    <property type="match status" value="1"/>
</dbReference>
<dbReference type="Gene3D" id="2.60.40.1500">
    <property type="entry name" value="Glycosyl hydrolase domain, family 39"/>
    <property type="match status" value="1"/>
</dbReference>
<proteinExistence type="predicted"/>
<accession>A0ABT1NFF9</accession>
<dbReference type="SUPFAM" id="SSF51215">
    <property type="entry name" value="Regulatory protein AraC"/>
    <property type="match status" value="1"/>
</dbReference>
<protein>
    <submittedName>
        <fullName evidence="5">Helix-turn-helix domain-containing protein</fullName>
    </submittedName>
</protein>
<evidence type="ECO:0000256" key="1">
    <source>
        <dbReference type="ARBA" id="ARBA00023015"/>
    </source>
</evidence>
<dbReference type="SUPFAM" id="SSF46689">
    <property type="entry name" value="Homeodomain-like"/>
    <property type="match status" value="1"/>
</dbReference>
<evidence type="ECO:0000256" key="3">
    <source>
        <dbReference type="ARBA" id="ARBA00023163"/>
    </source>
</evidence>
<dbReference type="InterPro" id="IPR020449">
    <property type="entry name" value="Tscrpt_reg_AraC-type_HTH"/>
</dbReference>
<dbReference type="SMART" id="SM00342">
    <property type="entry name" value="HTH_ARAC"/>
    <property type="match status" value="1"/>
</dbReference>
<dbReference type="InterPro" id="IPR037923">
    <property type="entry name" value="HTH-like"/>
</dbReference>
<dbReference type="Pfam" id="PF07883">
    <property type="entry name" value="Cupin_2"/>
    <property type="match status" value="1"/>
</dbReference>
<dbReference type="Gene3D" id="2.60.120.10">
    <property type="entry name" value="Jelly Rolls"/>
    <property type="match status" value="1"/>
</dbReference>
<dbReference type="Proteomes" id="UP001651880">
    <property type="component" value="Unassembled WGS sequence"/>
</dbReference>
<dbReference type="PROSITE" id="PS00041">
    <property type="entry name" value="HTH_ARAC_FAMILY_1"/>
    <property type="match status" value="1"/>
</dbReference>
<sequence length="660" mass="76995">MRREFIEFAPNLPVNVHYHSCKHYPIHWHKAMEIIYVVEGKISVNIETETHVLKEGQIEIINSDEAHSISGRSGNNKALIFNIDTGFLNKYYDIENMFFYTETSDADVQKSEKYEKLREHLAILLCELFQRSEDFEEFIEDTLVELLYHLINNFHYLIYDEESLKDNEVQFERYDRIIKYIYSNYHNRISLQDIARREYLSSHYLSYGIKNNVGYSFNDFLNLTRVEEAIKLLLDTNKTISEISEELGFSHTRYFNKHFKKHYRCTPMQYRKKHDLSAEEYEAMKKYDTLPISTALEHIANYLEYYPRFHSENRIIKLDIDLIGNTHGDSWTTGIEAVYLGCCKELYSQRKMAYIAQAKKDLNFKYGIISDVFLKKTDPFAQLAYWEEMREIFSSLMRLDIIPQIILDDEGIDTDLFIKYYEGFFGEDAMKDWPIGAFKDINGKPDLSLDPLYDTTYMIPLIIDAYINQKEDMPCPALFDELSDEEIDNSVFFGGKGLINKYGMKKPSYYAYSFLSLLGENMIDKGDGYIITESDGNYQILLYLYDDKLKSPGIKDRALKKSGMRTMLKRKYSINLSSLPDDFRVISYNINEKNGSTYDNWISIGAPKALTGEELKLLDTASGPSVKFYNAGKSPVFNIISALEGYGANLIQLQKVQKHL</sequence>
<dbReference type="InterPro" id="IPR018062">
    <property type="entry name" value="HTH_AraC-typ_CS"/>
</dbReference>
<keyword evidence="1" id="KW-0805">Transcription regulation</keyword>
<dbReference type="EMBL" id="JAJEKE010000004">
    <property type="protein sequence ID" value="MCQ1529324.1"/>
    <property type="molecule type" value="Genomic_DNA"/>
</dbReference>
<dbReference type="Gene3D" id="1.10.10.60">
    <property type="entry name" value="Homeodomain-like"/>
    <property type="match status" value="2"/>
</dbReference>
<dbReference type="PANTHER" id="PTHR43280:SF34">
    <property type="entry name" value="ARAC-FAMILY TRANSCRIPTIONAL REGULATOR"/>
    <property type="match status" value="1"/>
</dbReference>
<dbReference type="CDD" id="cd02208">
    <property type="entry name" value="cupin_RmlC-like"/>
    <property type="match status" value="1"/>
</dbReference>
<keyword evidence="3" id="KW-0804">Transcription</keyword>
<dbReference type="RefSeq" id="WP_255226840.1">
    <property type="nucleotide sequence ID" value="NZ_JAJEKE010000004.1"/>
</dbReference>
<feature type="domain" description="HTH araC/xylS-type" evidence="4">
    <location>
        <begin position="175"/>
        <end position="273"/>
    </location>
</feature>
<dbReference type="PRINTS" id="PR00032">
    <property type="entry name" value="HTHARAC"/>
</dbReference>
<dbReference type="InterPro" id="IPR014710">
    <property type="entry name" value="RmlC-like_jellyroll"/>
</dbReference>
<dbReference type="InterPro" id="IPR009057">
    <property type="entry name" value="Homeodomain-like_sf"/>
</dbReference>